<feature type="transmembrane region" description="Helical" evidence="1">
    <location>
        <begin position="85"/>
        <end position="109"/>
    </location>
</feature>
<evidence type="ECO:0000313" key="3">
    <source>
        <dbReference type="EMBL" id="PUA79280.1"/>
    </source>
</evidence>
<feature type="transmembrane region" description="Helical" evidence="1">
    <location>
        <begin position="139"/>
        <end position="158"/>
    </location>
</feature>
<dbReference type="OrthoDB" id="3787741at2"/>
<dbReference type="AlphaFoldDB" id="A0A2R7YSA7"/>
<protein>
    <submittedName>
        <fullName evidence="3">VanZ family protein</fullName>
    </submittedName>
</protein>
<keyword evidence="1" id="KW-1133">Transmembrane helix</keyword>
<dbReference type="EMBL" id="PYXZ01000011">
    <property type="protein sequence ID" value="PUA79280.1"/>
    <property type="molecule type" value="Genomic_DNA"/>
</dbReference>
<evidence type="ECO:0000313" key="4">
    <source>
        <dbReference type="Proteomes" id="UP000244867"/>
    </source>
</evidence>
<dbReference type="Pfam" id="PF04892">
    <property type="entry name" value="VanZ"/>
    <property type="match status" value="1"/>
</dbReference>
<keyword evidence="4" id="KW-1185">Reference proteome</keyword>
<comment type="caution">
    <text evidence="3">The sequence shown here is derived from an EMBL/GenBank/DDBJ whole genome shotgun (WGS) entry which is preliminary data.</text>
</comment>
<feature type="domain" description="VanZ-like" evidence="2">
    <location>
        <begin position="34"/>
        <end position="156"/>
    </location>
</feature>
<proteinExistence type="predicted"/>
<dbReference type="Proteomes" id="UP000244867">
    <property type="component" value="Unassembled WGS sequence"/>
</dbReference>
<keyword evidence="1" id="KW-0812">Transmembrane</keyword>
<name>A0A2R7YSA7_9ACTN</name>
<accession>A0A2R7YSA7</accession>
<gene>
    <name evidence="3" type="ORF">C7S10_19830</name>
</gene>
<keyword evidence="1" id="KW-0472">Membrane</keyword>
<evidence type="ECO:0000256" key="1">
    <source>
        <dbReference type="SAM" id="Phobius"/>
    </source>
</evidence>
<evidence type="ECO:0000259" key="2">
    <source>
        <dbReference type="Pfam" id="PF04892"/>
    </source>
</evidence>
<sequence>MRPSCPAGDGARVGCDRETVTVFHRHPFLSLLTFAYLGFVGFVTLTPASQQPDYTALADRVLARLERYPDLDPLTARLSVERVEFLANVGLFVPVGVFLLLLFGSRLWWVAVAAGVALTSAIETAQQSVPGRVSDPRDVVANSIGTVVGVAVALLLTLPGTMRRRRLRAARR</sequence>
<dbReference type="PANTHER" id="PTHR28008:SF1">
    <property type="entry name" value="DOMAIN PROTEIN, PUTATIVE (AFU_ORTHOLOGUE AFUA_3G10980)-RELATED"/>
    <property type="match status" value="1"/>
</dbReference>
<reference evidence="3 4" key="1">
    <citation type="submission" date="2018-03" db="EMBL/GenBank/DDBJ databases">
        <authorList>
            <person name="Keele B.F."/>
        </authorList>
    </citation>
    <scope>NUCLEOTIDE SEQUENCE [LARGE SCALE GENOMIC DNA]</scope>
    <source>
        <strain evidence="3 4">IB-3</strain>
    </source>
</reference>
<dbReference type="InterPro" id="IPR006976">
    <property type="entry name" value="VanZ-like"/>
</dbReference>
<organism evidence="3 4">
    <name type="scientific">Nocardioides currus</name>
    <dbReference type="NCBI Taxonomy" id="2133958"/>
    <lineage>
        <taxon>Bacteria</taxon>
        <taxon>Bacillati</taxon>
        <taxon>Actinomycetota</taxon>
        <taxon>Actinomycetes</taxon>
        <taxon>Propionibacteriales</taxon>
        <taxon>Nocardioidaceae</taxon>
        <taxon>Nocardioides</taxon>
    </lineage>
</organism>
<feature type="transmembrane region" description="Helical" evidence="1">
    <location>
        <begin position="28"/>
        <end position="45"/>
    </location>
</feature>
<dbReference type="PANTHER" id="PTHR28008">
    <property type="entry name" value="DOMAIN PROTEIN, PUTATIVE (AFU_ORTHOLOGUE AFUA_3G10980)-RELATED"/>
    <property type="match status" value="1"/>
</dbReference>